<gene>
    <name evidence="1" type="ORF">MmiHf6_17550</name>
</gene>
<keyword evidence="2" id="KW-1185">Reference proteome</keyword>
<organism evidence="1 2">
    <name type="scientific">Methanimicrococcus hongohii</name>
    <dbReference type="NCBI Taxonomy" id="3028295"/>
    <lineage>
        <taxon>Archaea</taxon>
        <taxon>Methanobacteriati</taxon>
        <taxon>Methanobacteriota</taxon>
        <taxon>Stenosarchaea group</taxon>
        <taxon>Methanomicrobia</taxon>
        <taxon>Methanosarcinales</taxon>
        <taxon>Methanosarcinaceae</taxon>
        <taxon>Methanimicrococcus</taxon>
    </lineage>
</organism>
<accession>A0AA96V140</accession>
<evidence type="ECO:0000313" key="2">
    <source>
        <dbReference type="Proteomes" id="UP001302978"/>
    </source>
</evidence>
<dbReference type="KEGG" id="mehf:MmiHf6_17550"/>
<dbReference type="AlphaFoldDB" id="A0AA96V140"/>
<dbReference type="GeneID" id="85196373"/>
<evidence type="ECO:0000313" key="1">
    <source>
        <dbReference type="EMBL" id="WNY24419.1"/>
    </source>
</evidence>
<name>A0AA96V140_9EURY</name>
<dbReference type="Proteomes" id="UP001302978">
    <property type="component" value="Chromosome"/>
</dbReference>
<dbReference type="InterPro" id="IPR016024">
    <property type="entry name" value="ARM-type_fold"/>
</dbReference>
<protein>
    <submittedName>
        <fullName evidence="1">Uncharacterized protein</fullName>
    </submittedName>
</protein>
<sequence>MGLFNSEMTPQKAVEALGSDKEVKVESGVEFLKSQGSEVLPFLVEKFQTILPQAARSKKHAVVAGHLYTFLCEADLPAELCTPFAEAIINAPENIELPLNKLPASVVINSYPYLEATIRDADVDVKKKVVPLLDKIHLPPSVLPVLASFLNRESGFAEEALILIPQVNGDLSPVSNALYDMLDLYPLGDNAAQAILEMRGRLPPNIEKLDKYLMDFSSQVQKRAIRVAVPLAEDNSAVYSLLEKSILADESARVHTLEVLEKQETLRPDQMDLVWMILVNSDSPLTEERGMKFFGRIEKNVRPLIIHYAQSGTSQEIARAFKCIGYMKEEGPRICRELLNVYMNDDSLLFDRAGYQSFAVIADMMKGNCAEDAQASALAKKMRDYCTQNELDTPTEVMALLAPEELSDVIEWSFKRIFDTYGIGYTQQYTDEMLAGISELVSFEPAVMNSFIKAIGFAYSYESGENKPIISHKETAAAINRLRSVNTPATSNILHLISRKRDLEITQTDPSGAVISSFTLSFEEHRRLALDELERRGFPAYNPVNYLKQEKPRY</sequence>
<reference evidence="1 2" key="1">
    <citation type="submission" date="2023-07" db="EMBL/GenBank/DDBJ databases">
        <title>Closed genoem sequence of Methanomicrococcus sp. Hf6.</title>
        <authorList>
            <person name="Poehlein A."/>
            <person name="Protasov E."/>
            <person name="Platt K."/>
            <person name="Reeh H."/>
            <person name="Daniel R."/>
            <person name="Brune A."/>
        </authorList>
    </citation>
    <scope>NUCLEOTIDE SEQUENCE [LARGE SCALE GENOMIC DNA]</scope>
    <source>
        <strain evidence="1 2">Hf6</strain>
    </source>
</reference>
<dbReference type="EMBL" id="CP131059">
    <property type="protein sequence ID" value="WNY24419.1"/>
    <property type="molecule type" value="Genomic_DNA"/>
</dbReference>
<dbReference type="RefSeq" id="WP_316557602.1">
    <property type="nucleotide sequence ID" value="NZ_CP131059.1"/>
</dbReference>
<proteinExistence type="predicted"/>
<dbReference type="SUPFAM" id="SSF48371">
    <property type="entry name" value="ARM repeat"/>
    <property type="match status" value="1"/>
</dbReference>